<dbReference type="HOGENOM" id="CLU_776602_0_0_1"/>
<feature type="region of interest" description="Disordered" evidence="1">
    <location>
        <begin position="334"/>
        <end position="357"/>
    </location>
</feature>
<organism evidence="2 3">
    <name type="scientific">Wickerhamomyces ciferrii (strain ATCC 14091 / BCRC 22168 / CBS 111 / JCM 3599 / NBRC 0793 / NRRL Y-1031 F-60-10)</name>
    <name type="common">Yeast</name>
    <name type="synonym">Pichia ciferrii</name>
    <dbReference type="NCBI Taxonomy" id="1206466"/>
    <lineage>
        <taxon>Eukaryota</taxon>
        <taxon>Fungi</taxon>
        <taxon>Dikarya</taxon>
        <taxon>Ascomycota</taxon>
        <taxon>Saccharomycotina</taxon>
        <taxon>Saccharomycetes</taxon>
        <taxon>Phaffomycetales</taxon>
        <taxon>Wickerhamomycetaceae</taxon>
        <taxon>Wickerhamomyces</taxon>
    </lineage>
</organism>
<evidence type="ECO:0000313" key="3">
    <source>
        <dbReference type="Proteomes" id="UP000009328"/>
    </source>
</evidence>
<dbReference type="FunCoup" id="K0KEF6">
    <property type="interactions" value="87"/>
</dbReference>
<dbReference type="AlphaFoldDB" id="K0KEF6"/>
<name>K0KEF6_WICCF</name>
<feature type="compositionally biased region" description="Low complexity" evidence="1">
    <location>
        <begin position="37"/>
        <end position="52"/>
    </location>
</feature>
<feature type="region of interest" description="Disordered" evidence="1">
    <location>
        <begin position="224"/>
        <end position="260"/>
    </location>
</feature>
<dbReference type="eggNOG" id="ENOG502S148">
    <property type="taxonomic scope" value="Eukaryota"/>
</dbReference>
<feature type="compositionally biased region" description="Polar residues" evidence="1">
    <location>
        <begin position="225"/>
        <end position="236"/>
    </location>
</feature>
<feature type="compositionally biased region" description="Polar residues" evidence="1">
    <location>
        <begin position="346"/>
        <end position="357"/>
    </location>
</feature>
<evidence type="ECO:0000256" key="1">
    <source>
        <dbReference type="SAM" id="MobiDB-lite"/>
    </source>
</evidence>
<feature type="compositionally biased region" description="Polar residues" evidence="1">
    <location>
        <begin position="1"/>
        <end position="33"/>
    </location>
</feature>
<sequence>MNTYPVNNEGNDSTVKLLDSSKSIQVSEPTTVQHEVPSQPSSQELSTQESTQNDTQEEIRIADTNGNNNNTNNHHHQQRQSISSQSSIASVSSTTISSSHLYESDESPCITDLLKRARSYTNNETLESEESRSLIKELITSLNKARIEAGQYKIKAELLSISSKDADMRYEVENDLIKRQVERLKAQGENMNVLMKKISHQKLTLKKYKNEIINKNKEIIRLRSKSQNDSTINSSTVKKRKKSSNLSHKESQSQNQSQSQELPGMLDTLGLLASQVLTEEQKQNNHSAIKANSSHELYQNHNYNSHNTSQNNHNHQSLPPVHQFAMPKLNSFKHRSTPDINENGHNETTISDYSMNQ</sequence>
<feature type="region of interest" description="Disordered" evidence="1">
    <location>
        <begin position="300"/>
        <end position="319"/>
    </location>
</feature>
<proteinExistence type="predicted"/>
<feature type="region of interest" description="Disordered" evidence="1">
    <location>
        <begin position="1"/>
        <end position="90"/>
    </location>
</feature>
<comment type="caution">
    <text evidence="2">The sequence shown here is derived from an EMBL/GenBank/DDBJ whole genome shotgun (WGS) entry which is preliminary data.</text>
</comment>
<gene>
    <name evidence="2" type="ORF">BN7_3071</name>
</gene>
<dbReference type="InParanoid" id="K0KEF6"/>
<dbReference type="Proteomes" id="UP000009328">
    <property type="component" value="Unassembled WGS sequence"/>
</dbReference>
<feature type="compositionally biased region" description="Low complexity" evidence="1">
    <location>
        <begin position="300"/>
        <end position="317"/>
    </location>
</feature>
<keyword evidence="3" id="KW-1185">Reference proteome</keyword>
<protein>
    <submittedName>
        <fullName evidence="2">Uncharacterized protein</fullName>
    </submittedName>
</protein>
<accession>K0KEF6</accession>
<feature type="compositionally biased region" description="Low complexity" evidence="1">
    <location>
        <begin position="79"/>
        <end position="90"/>
    </location>
</feature>
<dbReference type="EMBL" id="CAIF01000082">
    <property type="protein sequence ID" value="CCH43520.1"/>
    <property type="molecule type" value="Genomic_DNA"/>
</dbReference>
<evidence type="ECO:0000313" key="2">
    <source>
        <dbReference type="EMBL" id="CCH43520.1"/>
    </source>
</evidence>
<reference evidence="2 3" key="1">
    <citation type="journal article" date="2012" name="Eukaryot. Cell">
        <title>Draft genome sequence of Wickerhamomyces ciferrii NRRL Y-1031 F-60-10.</title>
        <authorList>
            <person name="Schneider J."/>
            <person name="Andrea H."/>
            <person name="Blom J."/>
            <person name="Jaenicke S."/>
            <person name="Ruckert C."/>
            <person name="Schorsch C."/>
            <person name="Szczepanowski R."/>
            <person name="Farwick M."/>
            <person name="Goesmann A."/>
            <person name="Puhler A."/>
            <person name="Schaffer S."/>
            <person name="Tauch A."/>
            <person name="Kohler T."/>
            <person name="Brinkrolf K."/>
        </authorList>
    </citation>
    <scope>NUCLEOTIDE SEQUENCE [LARGE SCALE GENOMIC DNA]</scope>
    <source>
        <strain evidence="3">ATCC 14091 / BCRC 22168 / CBS 111 / JCM 3599 / NBRC 0793 / NRRL Y-1031 F-60-10</strain>
    </source>
</reference>